<evidence type="ECO:0000313" key="2">
    <source>
        <dbReference type="EMBL" id="MCH5599197.1"/>
    </source>
</evidence>
<feature type="chain" id="PRO_5046073531" evidence="1">
    <location>
        <begin position="24"/>
        <end position="83"/>
    </location>
</feature>
<dbReference type="Proteomes" id="UP001202248">
    <property type="component" value="Unassembled WGS sequence"/>
</dbReference>
<name>A0ABS9SLD4_9BACT</name>
<organism evidence="2 3">
    <name type="scientific">Niabella ginsengisoli</name>
    <dbReference type="NCBI Taxonomy" id="522298"/>
    <lineage>
        <taxon>Bacteria</taxon>
        <taxon>Pseudomonadati</taxon>
        <taxon>Bacteroidota</taxon>
        <taxon>Chitinophagia</taxon>
        <taxon>Chitinophagales</taxon>
        <taxon>Chitinophagaceae</taxon>
        <taxon>Niabella</taxon>
    </lineage>
</organism>
<protein>
    <submittedName>
        <fullName evidence="2">Uncharacterized protein</fullName>
    </submittedName>
</protein>
<sequence length="83" mass="9484">MKKQIALSSFMLMLTLWVSTVSAQNEKRYNIEMSFTHNGKTIKTALAAASYSLNREVSEIDSLYPQKNISTIQLHQLSSIRIY</sequence>
<evidence type="ECO:0000256" key="1">
    <source>
        <dbReference type="SAM" id="SignalP"/>
    </source>
</evidence>
<accession>A0ABS9SLD4</accession>
<comment type="caution">
    <text evidence="2">The sequence shown here is derived from an EMBL/GenBank/DDBJ whole genome shotgun (WGS) entry which is preliminary data.</text>
</comment>
<evidence type="ECO:0000313" key="3">
    <source>
        <dbReference type="Proteomes" id="UP001202248"/>
    </source>
</evidence>
<keyword evidence="1" id="KW-0732">Signal</keyword>
<feature type="signal peptide" evidence="1">
    <location>
        <begin position="1"/>
        <end position="23"/>
    </location>
</feature>
<keyword evidence="3" id="KW-1185">Reference proteome</keyword>
<dbReference type="RefSeq" id="WP_240830873.1">
    <property type="nucleotide sequence ID" value="NZ_JAKWBL010000003.1"/>
</dbReference>
<gene>
    <name evidence="2" type="ORF">MKP09_15415</name>
</gene>
<proteinExistence type="predicted"/>
<reference evidence="2 3" key="1">
    <citation type="submission" date="2022-02" db="EMBL/GenBank/DDBJ databases">
        <authorList>
            <person name="Min J."/>
        </authorList>
    </citation>
    <scope>NUCLEOTIDE SEQUENCE [LARGE SCALE GENOMIC DNA]</scope>
    <source>
        <strain evidence="2 3">GR10-1</strain>
    </source>
</reference>
<dbReference type="EMBL" id="JAKWBL010000003">
    <property type="protein sequence ID" value="MCH5599197.1"/>
    <property type="molecule type" value="Genomic_DNA"/>
</dbReference>